<keyword evidence="9" id="KW-0349">Heme</keyword>
<dbReference type="GO" id="GO:0004601">
    <property type="term" value="F:peroxidase activity"/>
    <property type="evidence" value="ECO:0007669"/>
    <property type="project" value="UniProtKB-KW"/>
</dbReference>
<keyword evidence="12" id="KW-1185">Reference proteome</keyword>
<feature type="binding site" description="axial binding residue" evidence="9">
    <location>
        <position position="440"/>
    </location>
    <ligand>
        <name>heme b</name>
        <dbReference type="ChEBI" id="CHEBI:60344"/>
    </ligand>
    <ligandPart>
        <name>Fe</name>
        <dbReference type="ChEBI" id="CHEBI:18248"/>
    </ligandPart>
</feature>
<evidence type="ECO:0000313" key="12">
    <source>
        <dbReference type="Proteomes" id="UP000076798"/>
    </source>
</evidence>
<dbReference type="STRING" id="1314776.A0A166DE56"/>
<sequence length="1155" mass="130537">MSSIVRTFYDLANNKVQEFKPVEAINDMIYTALEPISQVSEMLRLSHRPLYKEGHVEDPKNQSLITRVITQAHDQTKRGNPMPITWQNAVAIIDAWRNGETQGIDDRKLLLEQILTLVSRLPPNFHVTQKLKNTLILHLYNDLPHPPSTFIGSAPTFSWNPHHISTFQRLTYPRPDGSFNNPLLPSLGSAGMPYARTVPSVSTTIPSALPDPAVVFDTLLRRPSDSNSFNPHPAGLSSLFFGFATLITHTLFRTSTSSTDRNSLINATSSYLDLSPLYGVSEDEMKSVRRGDGTGRLWADTWADSRIINMPPSVAALLVVFNRNHNFIAEKLLQLNERGDYKELSALRSDTSAIQSQDDSIFNTARLINTLTFTQMILTDYLSCILGTIRSQNPFVLDPLQEFRYSDTLLSDKSPRNHELVPRGEGNHSSYEFNMLYRWHSTLSTKDVSWSEAKMKAMFPGNDIDDITPEDFGRAARSGAMSPPSSDPRSWELPGLHRTNKGGFEDSDVSKILKDATEEVAHSFGARSCPSVMKVVEILGIVQARKWGIGGINEFRKFMGLKEYKTFQEWNPSLEIATAAQRLYGTIDNLELYVGLQAEETKPLVDGSGLCPGYTISRAILADAVVLTRGDRFLTIEQTPHNLTSWGYMETRPCSSANGSIGGTLQKLLFRTLPYHYTAYSVHAHFPFIVPRVMRDLVPKSSHDLYKWERPSDKPRRMFCVETKEGAMSVLHDWKTFGTNYGRPMKDLTKGYGFFLCFDADQQERYHRDRKMMQDALYPPGAMDQYKQYYYKKALELTRLKSTQIIHTRPKAESSRLPSYQIDIVKEVLNYIPIHFVCNEIAGIPLKTPQTPNGVHTEQEVYEFLGVVFAYIFLDIRPEKSWAIREAARKVSSVLQGYIKNHLEFLRSSRLSVRGLKDQFLHYATGESNRSHVFLERLLRNNLDRSDEELTYNVFACIIASGVIWSHAMSLVIDFYLDDERAKERFIIQQLCTDSSHGSDELLVGYCREALRLSPQTPGVFRVVNEVTEVLEGPERNLTTVIPGDEIFVSLSSFKTDSNLFPQPTKIDPTRPATHYGAFGLGPHTCLGASFTTETMPEVLRAVFSLPNVRRAPGSKGKIQRFDEVLEGNTLAGMFMDDKGGVRPWPVSMVLEYDD</sequence>
<keyword evidence="8" id="KW-0413">Isomerase</keyword>
<keyword evidence="5" id="KW-0223">Dioxygenase</keyword>
<dbReference type="GO" id="GO:0004497">
    <property type="term" value="F:monooxygenase activity"/>
    <property type="evidence" value="ECO:0007669"/>
    <property type="project" value="InterPro"/>
</dbReference>
<dbReference type="GO" id="GO:0006979">
    <property type="term" value="P:response to oxidative stress"/>
    <property type="evidence" value="ECO:0007669"/>
    <property type="project" value="InterPro"/>
</dbReference>
<dbReference type="EC" id="1.13.11.60" evidence="3"/>
<dbReference type="PANTHER" id="PTHR11903">
    <property type="entry name" value="PROSTAGLANDIN G/H SYNTHASE"/>
    <property type="match status" value="1"/>
</dbReference>
<dbReference type="GO" id="GO:0005506">
    <property type="term" value="F:iron ion binding"/>
    <property type="evidence" value="ECO:0007669"/>
    <property type="project" value="InterPro"/>
</dbReference>
<dbReference type="GO" id="GO:0006631">
    <property type="term" value="P:fatty acid metabolic process"/>
    <property type="evidence" value="ECO:0007669"/>
    <property type="project" value="UniProtKB-ARBA"/>
</dbReference>
<feature type="region of interest" description="Disordered" evidence="10">
    <location>
        <begin position="474"/>
        <end position="497"/>
    </location>
</feature>
<evidence type="ECO:0000256" key="4">
    <source>
        <dbReference type="ARBA" id="ARBA00022723"/>
    </source>
</evidence>
<dbReference type="PROSITE" id="PS00086">
    <property type="entry name" value="CYTOCHROME_P450"/>
    <property type="match status" value="1"/>
</dbReference>
<dbReference type="AlphaFoldDB" id="A0A166DE56"/>
<keyword evidence="7 9" id="KW-0408">Iron</keyword>
<evidence type="ECO:0000256" key="5">
    <source>
        <dbReference type="ARBA" id="ARBA00022964"/>
    </source>
</evidence>
<dbReference type="GO" id="GO:0016705">
    <property type="term" value="F:oxidoreductase activity, acting on paired donors, with incorporation or reduction of molecular oxygen"/>
    <property type="evidence" value="ECO:0007669"/>
    <property type="project" value="InterPro"/>
</dbReference>
<dbReference type="CDD" id="cd20612">
    <property type="entry name" value="CYP_LDS-like_C"/>
    <property type="match status" value="1"/>
</dbReference>
<reference evidence="11 12" key="1">
    <citation type="journal article" date="2016" name="Mol. Biol. Evol.">
        <title>Comparative Genomics of Early-Diverging Mushroom-Forming Fungi Provides Insights into the Origins of Lignocellulose Decay Capabilities.</title>
        <authorList>
            <person name="Nagy L.G."/>
            <person name="Riley R."/>
            <person name="Tritt A."/>
            <person name="Adam C."/>
            <person name="Daum C."/>
            <person name="Floudas D."/>
            <person name="Sun H."/>
            <person name="Yadav J.S."/>
            <person name="Pangilinan J."/>
            <person name="Larsson K.H."/>
            <person name="Matsuura K."/>
            <person name="Barry K."/>
            <person name="Labutti K."/>
            <person name="Kuo R."/>
            <person name="Ohm R.A."/>
            <person name="Bhattacharya S.S."/>
            <person name="Shirouzu T."/>
            <person name="Yoshinaga Y."/>
            <person name="Martin F.M."/>
            <person name="Grigoriev I.V."/>
            <person name="Hibbett D.S."/>
        </authorList>
    </citation>
    <scope>NUCLEOTIDE SEQUENCE [LARGE SCALE GENOMIC DNA]</scope>
    <source>
        <strain evidence="11 12">HHB10207 ss-3</strain>
    </source>
</reference>
<dbReference type="GO" id="GO:0016853">
    <property type="term" value="F:isomerase activity"/>
    <property type="evidence" value="ECO:0007669"/>
    <property type="project" value="UniProtKB-KW"/>
</dbReference>
<proteinExistence type="predicted"/>
<dbReference type="InterPro" id="IPR017972">
    <property type="entry name" value="Cyt_P450_CS"/>
</dbReference>
<dbReference type="InterPro" id="IPR019791">
    <property type="entry name" value="Haem_peroxidase_animal"/>
</dbReference>
<dbReference type="Gene3D" id="1.10.640.10">
    <property type="entry name" value="Haem peroxidase domain superfamily, animal type"/>
    <property type="match status" value="1"/>
</dbReference>
<evidence type="ECO:0000256" key="2">
    <source>
        <dbReference type="ARBA" id="ARBA00011881"/>
    </source>
</evidence>
<dbReference type="Gene3D" id="1.10.630.10">
    <property type="entry name" value="Cytochrome P450"/>
    <property type="match status" value="1"/>
</dbReference>
<evidence type="ECO:0000256" key="6">
    <source>
        <dbReference type="ARBA" id="ARBA00023002"/>
    </source>
</evidence>
<dbReference type="InterPro" id="IPR050783">
    <property type="entry name" value="Oxylipin_biosynth_metab"/>
</dbReference>
<comment type="subunit">
    <text evidence="2">Homotetramer.</text>
</comment>
<evidence type="ECO:0000256" key="1">
    <source>
        <dbReference type="ARBA" id="ARBA00000699"/>
    </source>
</evidence>
<dbReference type="OrthoDB" id="823504at2759"/>
<dbReference type="Pfam" id="PF00067">
    <property type="entry name" value="p450"/>
    <property type="match status" value="1"/>
</dbReference>
<keyword evidence="11" id="KW-0575">Peroxidase</keyword>
<dbReference type="GO" id="GO:0020037">
    <property type="term" value="F:heme binding"/>
    <property type="evidence" value="ECO:0007669"/>
    <property type="project" value="InterPro"/>
</dbReference>
<evidence type="ECO:0000256" key="10">
    <source>
        <dbReference type="SAM" id="MobiDB-lite"/>
    </source>
</evidence>
<evidence type="ECO:0000256" key="9">
    <source>
        <dbReference type="PIRSR" id="PIRSR619791-2"/>
    </source>
</evidence>
<evidence type="ECO:0000256" key="3">
    <source>
        <dbReference type="ARBA" id="ARBA00013239"/>
    </source>
</evidence>
<keyword evidence="6" id="KW-0560">Oxidoreductase</keyword>
<dbReference type="SUPFAM" id="SSF48264">
    <property type="entry name" value="Cytochrome P450"/>
    <property type="match status" value="1"/>
</dbReference>
<keyword evidence="4 9" id="KW-0479">Metal-binding</keyword>
<name>A0A166DE56_9AGAM</name>
<dbReference type="PROSITE" id="PS50292">
    <property type="entry name" value="PEROXIDASE_3"/>
    <property type="match status" value="1"/>
</dbReference>
<evidence type="ECO:0000256" key="8">
    <source>
        <dbReference type="ARBA" id="ARBA00023235"/>
    </source>
</evidence>
<dbReference type="InterPro" id="IPR037120">
    <property type="entry name" value="Haem_peroxidase_sf_animal"/>
</dbReference>
<dbReference type="Pfam" id="PF03098">
    <property type="entry name" value="An_peroxidase"/>
    <property type="match status" value="2"/>
</dbReference>
<dbReference type="PANTHER" id="PTHR11903:SF37">
    <property type="entry name" value="PSI-PRODUCING OXYGENASE A"/>
    <property type="match status" value="1"/>
</dbReference>
<gene>
    <name evidence="11" type="ORF">SISSUDRAFT_1004687</name>
</gene>
<dbReference type="InterPro" id="IPR010255">
    <property type="entry name" value="Haem_peroxidase_sf"/>
</dbReference>
<dbReference type="GO" id="GO:0052878">
    <property type="term" value="F:linoleate 8R-lipoxygenase activity"/>
    <property type="evidence" value="ECO:0007669"/>
    <property type="project" value="UniProtKB-EC"/>
</dbReference>
<protein>
    <recommendedName>
        <fullName evidence="3">linoleate 8R-lipoxygenase</fullName>
        <ecNumber evidence="3">1.13.11.60</ecNumber>
    </recommendedName>
</protein>
<dbReference type="SUPFAM" id="SSF48113">
    <property type="entry name" value="Heme-dependent peroxidases"/>
    <property type="match status" value="1"/>
</dbReference>
<accession>A0A166DE56</accession>
<dbReference type="Proteomes" id="UP000076798">
    <property type="component" value="Unassembled WGS sequence"/>
</dbReference>
<evidence type="ECO:0000256" key="7">
    <source>
        <dbReference type="ARBA" id="ARBA00023004"/>
    </source>
</evidence>
<dbReference type="EMBL" id="KV428063">
    <property type="protein sequence ID" value="KZT38423.1"/>
    <property type="molecule type" value="Genomic_DNA"/>
</dbReference>
<dbReference type="InterPro" id="IPR036396">
    <property type="entry name" value="Cyt_P450_sf"/>
</dbReference>
<dbReference type="InterPro" id="IPR001128">
    <property type="entry name" value="Cyt_P450"/>
</dbReference>
<evidence type="ECO:0000313" key="11">
    <source>
        <dbReference type="EMBL" id="KZT38423.1"/>
    </source>
</evidence>
<comment type="catalytic activity">
    <reaction evidence="1">
        <text>(9Z,12Z)-octadecadienoate + O2 = (8R,9Z,12Z)-8-hydroperoxyoctadeca-9,12-dienoate</text>
        <dbReference type="Rhea" id="RHEA:25395"/>
        <dbReference type="ChEBI" id="CHEBI:15379"/>
        <dbReference type="ChEBI" id="CHEBI:30245"/>
        <dbReference type="ChEBI" id="CHEBI:58659"/>
        <dbReference type="EC" id="1.13.11.60"/>
    </reaction>
</comment>
<organism evidence="11 12">
    <name type="scientific">Sistotremastrum suecicum HHB10207 ss-3</name>
    <dbReference type="NCBI Taxonomy" id="1314776"/>
    <lineage>
        <taxon>Eukaryota</taxon>
        <taxon>Fungi</taxon>
        <taxon>Dikarya</taxon>
        <taxon>Basidiomycota</taxon>
        <taxon>Agaricomycotina</taxon>
        <taxon>Agaricomycetes</taxon>
        <taxon>Sistotremastrales</taxon>
        <taxon>Sistotremastraceae</taxon>
        <taxon>Sistotremastrum</taxon>
    </lineage>
</organism>